<keyword evidence="1" id="KW-1133">Transmembrane helix</keyword>
<gene>
    <name evidence="2" type="ORF">P353_07975</name>
</gene>
<comment type="caution">
    <text evidence="2">The sequence shown here is derived from an EMBL/GenBank/DDBJ whole genome shotgun (WGS) entry which is preliminary data.</text>
</comment>
<evidence type="ECO:0000313" key="3">
    <source>
        <dbReference type="Proteomes" id="UP000029553"/>
    </source>
</evidence>
<dbReference type="RefSeq" id="WP_034367514.1">
    <property type="nucleotide sequence ID" value="NZ_AWOR01000037.1"/>
</dbReference>
<feature type="transmembrane region" description="Helical" evidence="1">
    <location>
        <begin position="84"/>
        <end position="106"/>
    </location>
</feature>
<protein>
    <submittedName>
        <fullName evidence="2">Uncharacterized protein</fullName>
    </submittedName>
</protein>
<dbReference type="EMBL" id="AWOR01000037">
    <property type="protein sequence ID" value="KGH30787.1"/>
    <property type="molecule type" value="Genomic_DNA"/>
</dbReference>
<evidence type="ECO:0000256" key="1">
    <source>
        <dbReference type="SAM" id="Phobius"/>
    </source>
</evidence>
<name>A0A096HP98_COMTE</name>
<feature type="transmembrane region" description="Helical" evidence="1">
    <location>
        <begin position="59"/>
        <end position="77"/>
    </location>
</feature>
<keyword evidence="1" id="KW-0812">Transmembrane</keyword>
<organism evidence="2 3">
    <name type="scientific">Comamonas testosteroni</name>
    <name type="common">Pseudomonas testosteroni</name>
    <dbReference type="NCBI Taxonomy" id="285"/>
    <lineage>
        <taxon>Bacteria</taxon>
        <taxon>Pseudomonadati</taxon>
        <taxon>Pseudomonadota</taxon>
        <taxon>Betaproteobacteria</taxon>
        <taxon>Burkholderiales</taxon>
        <taxon>Comamonadaceae</taxon>
        <taxon>Comamonas</taxon>
    </lineage>
</organism>
<dbReference type="Proteomes" id="UP000029553">
    <property type="component" value="Unassembled WGS sequence"/>
</dbReference>
<feature type="transmembrane region" description="Helical" evidence="1">
    <location>
        <begin position="33"/>
        <end position="53"/>
    </location>
</feature>
<keyword evidence="1" id="KW-0472">Membrane</keyword>
<proteinExistence type="predicted"/>
<accession>A0A096HP98</accession>
<reference evidence="2 3" key="1">
    <citation type="submission" date="2013-09" db="EMBL/GenBank/DDBJ databases">
        <title>High correlation between genotypes and phenotypes of environmental bacteria Comamonas testosteroni strains.</title>
        <authorList>
            <person name="Liu L."/>
            <person name="Zhu W."/>
            <person name="Xia X."/>
            <person name="Xu B."/>
            <person name="Luo M."/>
            <person name="Wang G."/>
        </authorList>
    </citation>
    <scope>NUCLEOTIDE SEQUENCE [LARGE SCALE GENOMIC DNA]</scope>
    <source>
        <strain evidence="2 3">JL40</strain>
    </source>
</reference>
<dbReference type="AlphaFoldDB" id="A0A096HP98"/>
<evidence type="ECO:0000313" key="2">
    <source>
        <dbReference type="EMBL" id="KGH30787.1"/>
    </source>
</evidence>
<sequence>MVRLLGLWVCAMAWHLCRLITLRPMFALLADSIATVSSFSLVFFVAGWSRLYLSGGADWPHMLINLVLFYLCIVICLERRTRSSSLVCAALGFSAAVDVLMIGLYASGAISGLNPGARLMVLKVLGIGVLRQQFLRCPPDVQANGYRRSKAHR</sequence>